<dbReference type="Proteomes" id="UP000678393">
    <property type="component" value="Unassembled WGS sequence"/>
</dbReference>
<accession>A0A8S3ZAA5</accession>
<dbReference type="SUPFAM" id="SSF49764">
    <property type="entry name" value="HSP20-like chaperones"/>
    <property type="match status" value="1"/>
</dbReference>
<reference evidence="1" key="1">
    <citation type="submission" date="2021-04" db="EMBL/GenBank/DDBJ databases">
        <authorList>
            <consortium name="Molecular Ecology Group"/>
        </authorList>
    </citation>
    <scope>NUCLEOTIDE SEQUENCE</scope>
</reference>
<evidence type="ECO:0000313" key="1">
    <source>
        <dbReference type="EMBL" id="CAG5123952.1"/>
    </source>
</evidence>
<sequence length="135" mass="15246">MAEAASEPDYSVDEHAKEGYVRLRIKIPNLKVKGPGMMDKILHRHPHPEGKNAVIEVPVFTKRSFELNVRGATAGAMKGAQYCLKVHRLPFPIDDDDCYITAEDGWIVMFLKKTDESESWEKFIRDGALETATND</sequence>
<dbReference type="InterPro" id="IPR008978">
    <property type="entry name" value="HSP20-like_chaperone"/>
</dbReference>
<gene>
    <name evidence="1" type="ORF">CUNI_LOCUS9510</name>
</gene>
<dbReference type="Gene3D" id="2.60.40.790">
    <property type="match status" value="1"/>
</dbReference>
<dbReference type="OrthoDB" id="6231385at2759"/>
<proteinExistence type="predicted"/>
<keyword evidence="2" id="KW-1185">Reference proteome</keyword>
<name>A0A8S3ZAA5_9EUPU</name>
<protein>
    <submittedName>
        <fullName evidence="1">Uncharacterized protein</fullName>
    </submittedName>
</protein>
<dbReference type="AlphaFoldDB" id="A0A8S3ZAA5"/>
<dbReference type="EMBL" id="CAJHNH020001661">
    <property type="protein sequence ID" value="CAG5123952.1"/>
    <property type="molecule type" value="Genomic_DNA"/>
</dbReference>
<organism evidence="1 2">
    <name type="scientific">Candidula unifasciata</name>
    <dbReference type="NCBI Taxonomy" id="100452"/>
    <lineage>
        <taxon>Eukaryota</taxon>
        <taxon>Metazoa</taxon>
        <taxon>Spiralia</taxon>
        <taxon>Lophotrochozoa</taxon>
        <taxon>Mollusca</taxon>
        <taxon>Gastropoda</taxon>
        <taxon>Heterobranchia</taxon>
        <taxon>Euthyneura</taxon>
        <taxon>Panpulmonata</taxon>
        <taxon>Eupulmonata</taxon>
        <taxon>Stylommatophora</taxon>
        <taxon>Helicina</taxon>
        <taxon>Helicoidea</taxon>
        <taxon>Geomitridae</taxon>
        <taxon>Candidula</taxon>
    </lineage>
</organism>
<evidence type="ECO:0000313" key="2">
    <source>
        <dbReference type="Proteomes" id="UP000678393"/>
    </source>
</evidence>
<comment type="caution">
    <text evidence="1">The sequence shown here is derived from an EMBL/GenBank/DDBJ whole genome shotgun (WGS) entry which is preliminary data.</text>
</comment>